<evidence type="ECO:0000313" key="1">
    <source>
        <dbReference type="EMBL" id="GBP35121.1"/>
    </source>
</evidence>
<proteinExistence type="predicted"/>
<sequence>MQSLNVYRARARRVKVVPSFPHDRFNSVRLSIVVRSVSQKKKFAPIWPISPRAPPRIRNGAAAAGAAPIRQMFILPHIVLVAAAFVISSVECSGVAAVPAVAAAPVVEYAHAVPDNIPPYAAQINVFRKALSPLIAAPAVAPWAAPLAARVAHFAPAAAPFAAPLAAPTAFAPAPYLAGPAPIVPGPGVPVPAAYAALAAPAPYAWPAPYAAAAPAPYAPFSPYVAPAPFAAAPALVR</sequence>
<dbReference type="AlphaFoldDB" id="A0A4C1V8C7"/>
<organism evidence="1 2">
    <name type="scientific">Eumeta variegata</name>
    <name type="common">Bagworm moth</name>
    <name type="synonym">Eumeta japonica</name>
    <dbReference type="NCBI Taxonomy" id="151549"/>
    <lineage>
        <taxon>Eukaryota</taxon>
        <taxon>Metazoa</taxon>
        <taxon>Ecdysozoa</taxon>
        <taxon>Arthropoda</taxon>
        <taxon>Hexapoda</taxon>
        <taxon>Insecta</taxon>
        <taxon>Pterygota</taxon>
        <taxon>Neoptera</taxon>
        <taxon>Endopterygota</taxon>
        <taxon>Lepidoptera</taxon>
        <taxon>Glossata</taxon>
        <taxon>Ditrysia</taxon>
        <taxon>Tineoidea</taxon>
        <taxon>Psychidae</taxon>
        <taxon>Oiketicinae</taxon>
        <taxon>Eumeta</taxon>
    </lineage>
</organism>
<name>A0A4C1V8C7_EUMVA</name>
<keyword evidence="2" id="KW-1185">Reference proteome</keyword>
<gene>
    <name evidence="1" type="ORF">EVAR_28320_1</name>
</gene>
<accession>A0A4C1V8C7</accession>
<evidence type="ECO:0000313" key="2">
    <source>
        <dbReference type="Proteomes" id="UP000299102"/>
    </source>
</evidence>
<dbReference type="Proteomes" id="UP000299102">
    <property type="component" value="Unassembled WGS sequence"/>
</dbReference>
<protein>
    <submittedName>
        <fullName evidence="1">Uncharacterized protein</fullName>
    </submittedName>
</protein>
<dbReference type="EMBL" id="BGZK01000299">
    <property type="protein sequence ID" value="GBP35121.1"/>
    <property type="molecule type" value="Genomic_DNA"/>
</dbReference>
<reference evidence="1 2" key="1">
    <citation type="journal article" date="2019" name="Commun. Biol.">
        <title>The bagworm genome reveals a unique fibroin gene that provides high tensile strength.</title>
        <authorList>
            <person name="Kono N."/>
            <person name="Nakamura H."/>
            <person name="Ohtoshi R."/>
            <person name="Tomita M."/>
            <person name="Numata K."/>
            <person name="Arakawa K."/>
        </authorList>
    </citation>
    <scope>NUCLEOTIDE SEQUENCE [LARGE SCALE GENOMIC DNA]</scope>
</reference>
<comment type="caution">
    <text evidence="1">The sequence shown here is derived from an EMBL/GenBank/DDBJ whole genome shotgun (WGS) entry which is preliminary data.</text>
</comment>